<dbReference type="GO" id="GO:0000271">
    <property type="term" value="P:polysaccharide biosynthetic process"/>
    <property type="evidence" value="ECO:0007669"/>
    <property type="project" value="TreeGrafter"/>
</dbReference>
<dbReference type="AlphaFoldDB" id="A0A843YKL3"/>
<dbReference type="PANTHER" id="PTHR30244">
    <property type="entry name" value="TRANSAMINASE"/>
    <property type="match status" value="1"/>
</dbReference>
<keyword evidence="3" id="KW-0808">Transferase</keyword>
<keyword evidence="2" id="KW-0663">Pyridoxal phosphate</keyword>
<dbReference type="InterPro" id="IPR015424">
    <property type="entry name" value="PyrdxlP-dep_Trfase"/>
</dbReference>
<sequence>MTTKNTVKPVLLAEETISQADLVTTTEWMLAGNRLTKAEVTAEFEAEFAKWMGCNHAVFVNSGSSANLLMIYAAKEAGRLRNNKVIAPAVSWVTTVSPLMQLGFDVRLCDCDAINLGLDLDHLETLCRDEAPAMLILVHVLGHPNHLQEIKAICDRYDVILLEDSCEALGTTFDGCKLGCHGLAGSFSFYYGHHISTIEGGMVVTDDPELHQVMLSLRSHGWSRDLAPQRQADLQRTHEIDEFRNLYTFYYAGFNLRSTDLQAYIGLQQLKKLDQICDTRAQNFATYKQLLPGFYAQSSDAQLLSSFAYGTLVENRMEVARALKAEQIECRPLICGNIARHPFWTRVYGEQTLPQADLIHDYGIYLPNHHNLTADDIARVATSFNAVARPLAQSLQMSA</sequence>
<dbReference type="Pfam" id="PF01041">
    <property type="entry name" value="DegT_DnrJ_EryC1"/>
    <property type="match status" value="1"/>
</dbReference>
<organism evidence="3 4">
    <name type="scientific">Tritonibacter litoralis</name>
    <dbReference type="NCBI Taxonomy" id="2662264"/>
    <lineage>
        <taxon>Bacteria</taxon>
        <taxon>Pseudomonadati</taxon>
        <taxon>Pseudomonadota</taxon>
        <taxon>Alphaproteobacteria</taxon>
        <taxon>Rhodobacterales</taxon>
        <taxon>Paracoccaceae</taxon>
        <taxon>Tritonibacter</taxon>
    </lineage>
</organism>
<evidence type="ECO:0000313" key="4">
    <source>
        <dbReference type="Proteomes" id="UP000444174"/>
    </source>
</evidence>
<dbReference type="Gene3D" id="3.40.640.10">
    <property type="entry name" value="Type I PLP-dependent aspartate aminotransferase-like (Major domain)"/>
    <property type="match status" value="1"/>
</dbReference>
<name>A0A843YKL3_9RHOB</name>
<comment type="similarity">
    <text evidence="1 2">Belongs to the DegT/DnrJ/EryC1 family.</text>
</comment>
<evidence type="ECO:0000256" key="2">
    <source>
        <dbReference type="RuleBase" id="RU004508"/>
    </source>
</evidence>
<dbReference type="SUPFAM" id="SSF53383">
    <property type="entry name" value="PLP-dependent transferases"/>
    <property type="match status" value="1"/>
</dbReference>
<dbReference type="EMBL" id="WIBF01000011">
    <property type="protein sequence ID" value="MQQ09944.1"/>
    <property type="molecule type" value="Genomic_DNA"/>
</dbReference>
<evidence type="ECO:0000256" key="1">
    <source>
        <dbReference type="ARBA" id="ARBA00037999"/>
    </source>
</evidence>
<dbReference type="InterPro" id="IPR015422">
    <property type="entry name" value="PyrdxlP-dep_Trfase_small"/>
</dbReference>
<dbReference type="Gene3D" id="3.90.1150.10">
    <property type="entry name" value="Aspartate Aminotransferase, domain 1"/>
    <property type="match status" value="1"/>
</dbReference>
<comment type="caution">
    <text evidence="3">The sequence shown here is derived from an EMBL/GenBank/DDBJ whole genome shotgun (WGS) entry which is preliminary data.</text>
</comment>
<gene>
    <name evidence="3" type="ORF">GFB49_15875</name>
</gene>
<dbReference type="RefSeq" id="WP_153216923.1">
    <property type="nucleotide sequence ID" value="NZ_WIBF01000011.1"/>
</dbReference>
<dbReference type="PIRSF" id="PIRSF000390">
    <property type="entry name" value="PLP_StrS"/>
    <property type="match status" value="1"/>
</dbReference>
<dbReference type="InterPro" id="IPR015421">
    <property type="entry name" value="PyrdxlP-dep_Trfase_major"/>
</dbReference>
<protein>
    <submittedName>
        <fullName evidence="3">DegT/DnrJ/EryC1/StrS family aminotransferase</fullName>
    </submittedName>
</protein>
<keyword evidence="4" id="KW-1185">Reference proteome</keyword>
<dbReference type="GO" id="GO:0008483">
    <property type="term" value="F:transaminase activity"/>
    <property type="evidence" value="ECO:0007669"/>
    <property type="project" value="UniProtKB-KW"/>
</dbReference>
<proteinExistence type="inferred from homology"/>
<keyword evidence="3" id="KW-0032">Aminotransferase</keyword>
<evidence type="ECO:0000313" key="3">
    <source>
        <dbReference type="EMBL" id="MQQ09944.1"/>
    </source>
</evidence>
<dbReference type="InterPro" id="IPR000653">
    <property type="entry name" value="DegT/StrS_aminotransferase"/>
</dbReference>
<dbReference type="PANTHER" id="PTHR30244:SF34">
    <property type="entry name" value="DTDP-4-AMINO-4,6-DIDEOXYGALACTOSE TRANSAMINASE"/>
    <property type="match status" value="1"/>
</dbReference>
<reference evidence="3 4" key="1">
    <citation type="submission" date="2019-10" db="EMBL/GenBank/DDBJ databases">
        <title>Epibacterium sp. nov., isolated from seawater.</title>
        <authorList>
            <person name="Zhang X."/>
            <person name="Li N."/>
        </authorList>
    </citation>
    <scope>NUCLEOTIDE SEQUENCE [LARGE SCALE GENOMIC DNA]</scope>
    <source>
        <strain evidence="3 4">SM1979</strain>
    </source>
</reference>
<dbReference type="GO" id="GO:0030170">
    <property type="term" value="F:pyridoxal phosphate binding"/>
    <property type="evidence" value="ECO:0007669"/>
    <property type="project" value="TreeGrafter"/>
</dbReference>
<dbReference type="Proteomes" id="UP000444174">
    <property type="component" value="Unassembled WGS sequence"/>
</dbReference>
<accession>A0A843YKL3</accession>